<dbReference type="PROSITE" id="PS01296">
    <property type="entry name" value="RSMI"/>
    <property type="match status" value="1"/>
</dbReference>
<dbReference type="Gene3D" id="3.30.950.10">
    <property type="entry name" value="Methyltransferase, Cobalt-precorrin-4 Transmethylase, Domain 2"/>
    <property type="match status" value="1"/>
</dbReference>
<evidence type="ECO:0000256" key="1">
    <source>
        <dbReference type="ARBA" id="ARBA00022490"/>
    </source>
</evidence>
<dbReference type="GO" id="GO:0008168">
    <property type="term" value="F:methyltransferase activity"/>
    <property type="evidence" value="ECO:0007669"/>
    <property type="project" value="UniProtKB-KW"/>
</dbReference>
<dbReference type="EMBL" id="UINC01055864">
    <property type="protein sequence ID" value="SVB75239.1"/>
    <property type="molecule type" value="Genomic_DNA"/>
</dbReference>
<keyword evidence="4" id="KW-0808">Transferase</keyword>
<dbReference type="InterPro" id="IPR014777">
    <property type="entry name" value="4pyrrole_Mease_sub1"/>
</dbReference>
<sequence>LEYSVILISDAGSPLISDPGYKLVQFYINKKLHVTTIPGPSSIISSLQISGMAIDSFKFLGFAPKNKSKFEKFIENLKKEYQTSIFFVSSHRLILCLEALQKKLNERKISVCKELTKLNEKIFRGYAKEIVEEIKQNKKNVLGEFVILVEGEGEKSNDLEKINSSVDEQINKLLKKYSLTDVVNIVHKLTNISKKIVYKKALEQRNE</sequence>
<evidence type="ECO:0000256" key="5">
    <source>
        <dbReference type="ARBA" id="ARBA00022691"/>
    </source>
</evidence>
<dbReference type="InterPro" id="IPR014776">
    <property type="entry name" value="4pyrrole_Mease_sub2"/>
</dbReference>
<feature type="non-terminal residue" evidence="7">
    <location>
        <position position="1"/>
    </location>
</feature>
<dbReference type="PANTHER" id="PTHR46111">
    <property type="entry name" value="RIBOSOMAL RNA SMALL SUBUNIT METHYLTRANSFERASE I"/>
    <property type="match status" value="1"/>
</dbReference>
<dbReference type="InterPro" id="IPR018063">
    <property type="entry name" value="SAM_MeTrfase_RsmI_CS"/>
</dbReference>
<dbReference type="InterPro" id="IPR035996">
    <property type="entry name" value="4pyrrol_Methylase_sf"/>
</dbReference>
<dbReference type="InterPro" id="IPR008189">
    <property type="entry name" value="rRNA_ssu_MeTfrase_I"/>
</dbReference>
<accession>A0A382GJU8</accession>
<proteinExistence type="predicted"/>
<evidence type="ECO:0000256" key="4">
    <source>
        <dbReference type="ARBA" id="ARBA00022679"/>
    </source>
</evidence>
<keyword evidence="5" id="KW-0949">S-adenosyl-L-methionine</keyword>
<dbReference type="SUPFAM" id="SSF53790">
    <property type="entry name" value="Tetrapyrrole methylase"/>
    <property type="match status" value="1"/>
</dbReference>
<keyword evidence="3" id="KW-0489">Methyltransferase</keyword>
<dbReference type="InterPro" id="IPR000878">
    <property type="entry name" value="4pyrrol_Mease"/>
</dbReference>
<feature type="domain" description="Tetrapyrrole methylase" evidence="6">
    <location>
        <begin position="5"/>
        <end position="130"/>
    </location>
</feature>
<evidence type="ECO:0000256" key="3">
    <source>
        <dbReference type="ARBA" id="ARBA00022603"/>
    </source>
</evidence>
<reference evidence="7" key="1">
    <citation type="submission" date="2018-05" db="EMBL/GenBank/DDBJ databases">
        <authorList>
            <person name="Lanie J.A."/>
            <person name="Ng W.-L."/>
            <person name="Kazmierczak K.M."/>
            <person name="Andrzejewski T.M."/>
            <person name="Davidsen T.M."/>
            <person name="Wayne K.J."/>
            <person name="Tettelin H."/>
            <person name="Glass J.I."/>
            <person name="Rusch D."/>
            <person name="Podicherti R."/>
            <person name="Tsui H.-C.T."/>
            <person name="Winkler M.E."/>
        </authorList>
    </citation>
    <scope>NUCLEOTIDE SEQUENCE</scope>
</reference>
<name>A0A382GJU8_9ZZZZ</name>
<protein>
    <recommendedName>
        <fullName evidence="6">Tetrapyrrole methylase domain-containing protein</fullName>
    </recommendedName>
</protein>
<dbReference type="PIRSF" id="PIRSF005917">
    <property type="entry name" value="MTase_YraL"/>
    <property type="match status" value="1"/>
</dbReference>
<dbReference type="GO" id="GO:0006364">
    <property type="term" value="P:rRNA processing"/>
    <property type="evidence" value="ECO:0007669"/>
    <property type="project" value="UniProtKB-KW"/>
</dbReference>
<organism evidence="7">
    <name type="scientific">marine metagenome</name>
    <dbReference type="NCBI Taxonomy" id="408172"/>
    <lineage>
        <taxon>unclassified sequences</taxon>
        <taxon>metagenomes</taxon>
        <taxon>ecological metagenomes</taxon>
    </lineage>
</organism>
<keyword evidence="2" id="KW-0698">rRNA processing</keyword>
<dbReference type="PANTHER" id="PTHR46111:SF1">
    <property type="entry name" value="RIBOSOMAL RNA SMALL SUBUNIT METHYLTRANSFERASE I"/>
    <property type="match status" value="1"/>
</dbReference>
<dbReference type="Gene3D" id="3.40.1010.10">
    <property type="entry name" value="Cobalt-precorrin-4 Transmethylase, Domain 1"/>
    <property type="match status" value="1"/>
</dbReference>
<dbReference type="Pfam" id="PF00590">
    <property type="entry name" value="TP_methylase"/>
    <property type="match status" value="1"/>
</dbReference>
<gene>
    <name evidence="7" type="ORF">METZ01_LOCUS228093</name>
</gene>
<evidence type="ECO:0000259" key="6">
    <source>
        <dbReference type="Pfam" id="PF00590"/>
    </source>
</evidence>
<evidence type="ECO:0000313" key="7">
    <source>
        <dbReference type="EMBL" id="SVB75239.1"/>
    </source>
</evidence>
<keyword evidence="1" id="KW-0963">Cytoplasm</keyword>
<evidence type="ECO:0000256" key="2">
    <source>
        <dbReference type="ARBA" id="ARBA00022552"/>
    </source>
</evidence>
<dbReference type="GO" id="GO:0032259">
    <property type="term" value="P:methylation"/>
    <property type="evidence" value="ECO:0007669"/>
    <property type="project" value="UniProtKB-KW"/>
</dbReference>
<dbReference type="AlphaFoldDB" id="A0A382GJU8"/>